<dbReference type="EMBL" id="LT670817">
    <property type="protein sequence ID" value="SHG10167.1"/>
    <property type="molecule type" value="Genomic_DNA"/>
</dbReference>
<sequence>MPEFYDQSTCDYQPAAQPYLDAIARGIRDRAAARTFLLKKTEYAQAYAGAEPVWIEQWKKRDSKKSMKCPFWSNYWYEPCQNCDCRIDDSVSMEIDAIFFLRNAELKTLAVHIEMKRDGEGLSIGQAEAYRPRAACYRDKRRVRKTLLAHDHFITVLFCGIGTDIPLAEQHFDSVILHENARKVFPKYPAG</sequence>
<gene>
    <name evidence="1" type="ORF">SAMN05443248_0287</name>
</gene>
<dbReference type="AlphaFoldDB" id="A0A1M5H2E9"/>
<dbReference type="Proteomes" id="UP000189796">
    <property type="component" value="Chromosome I"/>
</dbReference>
<evidence type="ECO:0000313" key="2">
    <source>
        <dbReference type="Proteomes" id="UP000189796"/>
    </source>
</evidence>
<reference evidence="1 2" key="1">
    <citation type="submission" date="2016-11" db="EMBL/GenBank/DDBJ databases">
        <authorList>
            <person name="Jaros S."/>
            <person name="Januszkiewicz K."/>
            <person name="Wedrychowicz H."/>
        </authorList>
    </citation>
    <scope>NUCLEOTIDE SEQUENCE [LARGE SCALE GENOMIC DNA]</scope>
    <source>
        <strain evidence="1 2">GAS138</strain>
    </source>
</reference>
<dbReference type="RefSeq" id="WP_079599700.1">
    <property type="nucleotide sequence ID" value="NZ_LT670817.1"/>
</dbReference>
<dbReference type="OrthoDB" id="8244104at2"/>
<organism evidence="1 2">
    <name type="scientific">Bradyrhizobium erythrophlei</name>
    <dbReference type="NCBI Taxonomy" id="1437360"/>
    <lineage>
        <taxon>Bacteria</taxon>
        <taxon>Pseudomonadati</taxon>
        <taxon>Pseudomonadota</taxon>
        <taxon>Alphaproteobacteria</taxon>
        <taxon>Hyphomicrobiales</taxon>
        <taxon>Nitrobacteraceae</taxon>
        <taxon>Bradyrhizobium</taxon>
    </lineage>
</organism>
<evidence type="ECO:0008006" key="3">
    <source>
        <dbReference type="Google" id="ProtNLM"/>
    </source>
</evidence>
<evidence type="ECO:0000313" key="1">
    <source>
        <dbReference type="EMBL" id="SHG10167.1"/>
    </source>
</evidence>
<accession>A0A1M5H2E9</accession>
<proteinExistence type="predicted"/>
<protein>
    <recommendedName>
        <fullName evidence="3">PD-(D/E)XK nuclease superfamily protein</fullName>
    </recommendedName>
</protein>
<name>A0A1M5H2E9_9BRAD</name>